<protein>
    <submittedName>
        <fullName evidence="1">Uncharacterized protein</fullName>
    </submittedName>
</protein>
<sequence>VLVFGSSNPEDHPDVASVSMDMFNYYFDHEIDKLFMGQFIDLSNLADMIQASLYERLRLGINKRIVAKEMMNQSLLSKGSHDSGLKSKFVFIPRIDEGVHYYCEIDDHCRVALAHEEEEEAPQIKYKELFYGRVAPHGKFDLVVWRSHLPPYYIYIYSCEIHEYRSASTCRPEL</sequence>
<keyword evidence="2" id="KW-1185">Reference proteome</keyword>
<dbReference type="OrthoDB" id="648973at2759"/>
<dbReference type="EMBL" id="SPHZ02000003">
    <property type="protein sequence ID" value="KAF0926064.1"/>
    <property type="molecule type" value="Genomic_DNA"/>
</dbReference>
<reference evidence="1 2" key="1">
    <citation type="submission" date="2019-11" db="EMBL/GenBank/DDBJ databases">
        <title>Whole genome sequence of Oryza granulata.</title>
        <authorList>
            <person name="Li W."/>
        </authorList>
    </citation>
    <scope>NUCLEOTIDE SEQUENCE [LARGE SCALE GENOMIC DNA]</scope>
    <source>
        <strain evidence="2">cv. Menghai</strain>
        <tissue evidence="1">Leaf</tissue>
    </source>
</reference>
<dbReference type="Proteomes" id="UP000479710">
    <property type="component" value="Unassembled WGS sequence"/>
</dbReference>
<feature type="non-terminal residue" evidence="1">
    <location>
        <position position="1"/>
    </location>
</feature>
<proteinExistence type="predicted"/>
<accession>A0A6G1EN63</accession>
<dbReference type="AlphaFoldDB" id="A0A6G1EN63"/>
<gene>
    <name evidence="1" type="ORF">E2562_021780</name>
</gene>
<evidence type="ECO:0000313" key="1">
    <source>
        <dbReference type="EMBL" id="KAF0926064.1"/>
    </source>
</evidence>
<comment type="caution">
    <text evidence="1">The sequence shown here is derived from an EMBL/GenBank/DDBJ whole genome shotgun (WGS) entry which is preliminary data.</text>
</comment>
<evidence type="ECO:0000313" key="2">
    <source>
        <dbReference type="Proteomes" id="UP000479710"/>
    </source>
</evidence>
<name>A0A6G1EN63_9ORYZ</name>
<organism evidence="1 2">
    <name type="scientific">Oryza meyeriana var. granulata</name>
    <dbReference type="NCBI Taxonomy" id="110450"/>
    <lineage>
        <taxon>Eukaryota</taxon>
        <taxon>Viridiplantae</taxon>
        <taxon>Streptophyta</taxon>
        <taxon>Embryophyta</taxon>
        <taxon>Tracheophyta</taxon>
        <taxon>Spermatophyta</taxon>
        <taxon>Magnoliopsida</taxon>
        <taxon>Liliopsida</taxon>
        <taxon>Poales</taxon>
        <taxon>Poaceae</taxon>
        <taxon>BOP clade</taxon>
        <taxon>Oryzoideae</taxon>
        <taxon>Oryzeae</taxon>
        <taxon>Oryzinae</taxon>
        <taxon>Oryza</taxon>
        <taxon>Oryza meyeriana</taxon>
    </lineage>
</organism>